<feature type="compositionally biased region" description="Low complexity" evidence="11">
    <location>
        <begin position="513"/>
        <end position="534"/>
    </location>
</feature>
<feature type="compositionally biased region" description="Low complexity" evidence="11">
    <location>
        <begin position="797"/>
        <end position="813"/>
    </location>
</feature>
<evidence type="ECO:0000256" key="1">
    <source>
        <dbReference type="ARBA" id="ARBA00004496"/>
    </source>
</evidence>
<dbReference type="SMART" id="SM00327">
    <property type="entry name" value="VWA"/>
    <property type="match status" value="1"/>
</dbReference>
<dbReference type="OMA" id="RTYNHRQ"/>
<accession>A0A401SH24</accession>
<evidence type="ECO:0000256" key="3">
    <source>
        <dbReference type="ARBA" id="ARBA00022490"/>
    </source>
</evidence>
<keyword evidence="6" id="KW-0732">Signal</keyword>
<feature type="compositionally biased region" description="Basic and acidic residues" evidence="11">
    <location>
        <begin position="890"/>
        <end position="907"/>
    </location>
</feature>
<sequence>MKFIAICVAQNATKRASIPDSGVRKSFSNTMKSCILQAVVIYLSSHLFSEAVQDENVRAGCRTAVNDLVFVMDGSWSVGFNNFETAKTWLVNVTSGFDIGPEYTQVAVIQYSDTPRLEISFGQFLTNKELIAGIENIQYLGGNTQTGRAIKFATEIVFPSSQRNKTAKNKIAVVVTDGKSQDDVVDASVEARADKIILFAVGVGSEITESELKMIGNKPSTTYVIFADDYGTIDRIKEAMQQKICEESVCPTRIPVAARDEKGFELIVGFKIPQKAREISGSLTTEAGFLLTSQTDITENTRDIFPEGLPPSYVFVATLRLQSPANKQRFDLWRILSKEGIIQAAVTIDGEQQAVFFTTTSLVNEIQTVTFKDGKLQELFDEDWHQLKLLVLEVEVTCFLDDVKIQNRNLEQVIPIFINGKTQVAKHVKRETSIPLEIQKLRLYCDPQQSDRETACEIPSVDDERPKTVCACPPGPPGLRGIPGRKGSKGESGKPGKSGMNGLPGRPGDQGVPGIPGSQGMQGQPGVPGSSGEPGPKGDTGEKGPRGLPGIEGLSGPQGPEGPTGPQGIPGIPGIKGNKGEKGIPGSPGQHGPSGEPGIPGTNGLPGLLGLKGENGNPGLPGRNGQHGPMGFRGLPGPQGLQGLKGQKGMIGQKGAEGLPGIPGKQGRQGSPGRDGPPGPTGDIGAPGLPGLPGHSGSAGLRGEPGLPGQTGPIGIPGAKGNKGEPGNPGRKGSQAEKGKEGAPGSPGPQGAIGAKGAKGEKGNVGPSGERGIDGKNGEPGLMGPIGPRGPSGQEGPYGLPGVPGLPGKPAKPVTDERVMKLCSDMLRTQLPSLLQSMRPNCQCEGIKGTPGQPGMPGQQGQRGLPGYPGRAARRGYRGLPGVPGLPGMKGERGPKGAKGMKGEEHPGLPGPPGQSGLPGLPGPTGHGVPGVDGEPGRNGALGSPGKRGPPGPPGVCDISSCYNSYNNGRSPFNKGPNF</sequence>
<evidence type="ECO:0000256" key="8">
    <source>
        <dbReference type="ARBA" id="ARBA00023119"/>
    </source>
</evidence>
<dbReference type="PROSITE" id="PS50234">
    <property type="entry name" value="VWFA"/>
    <property type="match status" value="1"/>
</dbReference>
<dbReference type="PANTHER" id="PTHR37456">
    <property type="entry name" value="SI:CH211-266K2.1"/>
    <property type="match status" value="1"/>
</dbReference>
<feature type="compositionally biased region" description="Low complexity" evidence="11">
    <location>
        <begin position="564"/>
        <end position="576"/>
    </location>
</feature>
<dbReference type="SUPFAM" id="SSF53300">
    <property type="entry name" value="vWA-like"/>
    <property type="match status" value="1"/>
</dbReference>
<evidence type="ECO:0000256" key="4">
    <source>
        <dbReference type="ARBA" id="ARBA00022525"/>
    </source>
</evidence>
<dbReference type="Pfam" id="PF00092">
    <property type="entry name" value="VWA"/>
    <property type="match status" value="1"/>
</dbReference>
<dbReference type="InterPro" id="IPR036465">
    <property type="entry name" value="vWFA_dom_sf"/>
</dbReference>
<organism evidence="13 14">
    <name type="scientific">Chiloscyllium punctatum</name>
    <name type="common">Brownbanded bambooshark</name>
    <name type="synonym">Hemiscyllium punctatum</name>
    <dbReference type="NCBI Taxonomy" id="137246"/>
    <lineage>
        <taxon>Eukaryota</taxon>
        <taxon>Metazoa</taxon>
        <taxon>Chordata</taxon>
        <taxon>Craniata</taxon>
        <taxon>Vertebrata</taxon>
        <taxon>Chondrichthyes</taxon>
        <taxon>Elasmobranchii</taxon>
        <taxon>Galeomorphii</taxon>
        <taxon>Galeoidea</taxon>
        <taxon>Orectolobiformes</taxon>
        <taxon>Hemiscylliidae</taxon>
        <taxon>Chiloscyllium</taxon>
    </lineage>
</organism>
<dbReference type="PANTHER" id="PTHR37456:SF6">
    <property type="entry name" value="COLLAGEN ALPHA-1(XXIII) CHAIN-LIKE ISOFORM X2"/>
    <property type="match status" value="1"/>
</dbReference>
<reference evidence="13 14" key="1">
    <citation type="journal article" date="2018" name="Nat. Ecol. Evol.">
        <title>Shark genomes provide insights into elasmobranch evolution and the origin of vertebrates.</title>
        <authorList>
            <person name="Hara Y"/>
            <person name="Yamaguchi K"/>
            <person name="Onimaru K"/>
            <person name="Kadota M"/>
            <person name="Koyanagi M"/>
            <person name="Keeley SD"/>
            <person name="Tatsumi K"/>
            <person name="Tanaka K"/>
            <person name="Motone F"/>
            <person name="Kageyama Y"/>
            <person name="Nozu R"/>
            <person name="Adachi N"/>
            <person name="Nishimura O"/>
            <person name="Nakagawa R"/>
            <person name="Tanegashima C"/>
            <person name="Kiyatake I"/>
            <person name="Matsumoto R"/>
            <person name="Murakumo K"/>
            <person name="Nishida K"/>
            <person name="Terakita A"/>
            <person name="Kuratani S"/>
            <person name="Sato K"/>
            <person name="Hyodo S Kuraku.S."/>
        </authorList>
    </citation>
    <scope>NUCLEOTIDE SEQUENCE [LARGE SCALE GENOMIC DNA]</scope>
</reference>
<dbReference type="STRING" id="137246.A0A401SH24"/>
<dbReference type="InterPro" id="IPR048287">
    <property type="entry name" value="TSPN-like_N"/>
</dbReference>
<keyword evidence="3" id="KW-0963">Cytoplasm</keyword>
<dbReference type="FunFam" id="2.60.120.200:FF:000068">
    <property type="entry name" value="collagen alpha-1(XXI) chain isoform X1"/>
    <property type="match status" value="1"/>
</dbReference>
<evidence type="ECO:0000256" key="11">
    <source>
        <dbReference type="SAM" id="MobiDB-lite"/>
    </source>
</evidence>
<keyword evidence="14" id="KW-1185">Reference proteome</keyword>
<protein>
    <recommendedName>
        <fullName evidence="10">Collagen alpha-1(XXI) chain</fullName>
    </recommendedName>
</protein>
<dbReference type="Proteomes" id="UP000287033">
    <property type="component" value="Unassembled WGS sequence"/>
</dbReference>
<comment type="similarity">
    <text evidence="9">Belongs to the fibril-associated collagens with interrupted helices (FACIT) family.</text>
</comment>
<evidence type="ECO:0000256" key="6">
    <source>
        <dbReference type="ARBA" id="ARBA00022729"/>
    </source>
</evidence>
<feature type="compositionally biased region" description="Low complexity" evidence="11">
    <location>
        <begin position="681"/>
        <end position="701"/>
    </location>
</feature>
<dbReference type="EMBL" id="BEZZ01000264">
    <property type="protein sequence ID" value="GCC29716.1"/>
    <property type="molecule type" value="Genomic_DNA"/>
</dbReference>
<evidence type="ECO:0000259" key="12">
    <source>
        <dbReference type="PROSITE" id="PS50234"/>
    </source>
</evidence>
<dbReference type="SUPFAM" id="SSF49899">
    <property type="entry name" value="Concanavalin A-like lectins/glucanases"/>
    <property type="match status" value="1"/>
</dbReference>
<evidence type="ECO:0000256" key="10">
    <source>
        <dbReference type="ARBA" id="ARBA00074870"/>
    </source>
</evidence>
<dbReference type="CDD" id="cd01472">
    <property type="entry name" value="vWA_collagen"/>
    <property type="match status" value="1"/>
</dbReference>
<name>A0A401SH24_CHIPU</name>
<dbReference type="GO" id="GO:0005581">
    <property type="term" value="C:collagen trimer"/>
    <property type="evidence" value="ECO:0007669"/>
    <property type="project" value="UniProtKB-KW"/>
</dbReference>
<dbReference type="FunFam" id="3.40.50.410:FF:000041">
    <property type="entry name" value="Collagen alpha-1(XXI) chain isoform X1"/>
    <property type="match status" value="1"/>
</dbReference>
<dbReference type="InterPro" id="IPR002035">
    <property type="entry name" value="VWF_A"/>
</dbReference>
<dbReference type="Gene3D" id="3.40.50.410">
    <property type="entry name" value="von Willebrand factor, type A domain"/>
    <property type="match status" value="1"/>
</dbReference>
<evidence type="ECO:0000313" key="14">
    <source>
        <dbReference type="Proteomes" id="UP000287033"/>
    </source>
</evidence>
<dbReference type="Pfam" id="PF01391">
    <property type="entry name" value="Collagen"/>
    <property type="match status" value="3"/>
</dbReference>
<dbReference type="OrthoDB" id="10256829at2759"/>
<dbReference type="Gene3D" id="2.60.120.200">
    <property type="match status" value="1"/>
</dbReference>
<comment type="subcellular location">
    <subcellularLocation>
        <location evidence="1">Cytoplasm</location>
    </subcellularLocation>
    <subcellularLocation>
        <location evidence="2">Secreted</location>
        <location evidence="2">Extracellular space</location>
        <location evidence="2">Extracellular matrix</location>
    </subcellularLocation>
</comment>
<keyword evidence="7" id="KW-0677">Repeat</keyword>
<dbReference type="PRINTS" id="PR00453">
    <property type="entry name" value="VWFADOMAIN"/>
</dbReference>
<dbReference type="AlphaFoldDB" id="A0A401SH24"/>
<dbReference type="InterPro" id="IPR050938">
    <property type="entry name" value="Collagen_Structural_Proteins"/>
</dbReference>
<keyword evidence="5" id="KW-0272">Extracellular matrix</keyword>
<dbReference type="SMART" id="SM00210">
    <property type="entry name" value="TSPN"/>
    <property type="match status" value="1"/>
</dbReference>
<dbReference type="InterPro" id="IPR008160">
    <property type="entry name" value="Collagen"/>
</dbReference>
<feature type="domain" description="VWFA" evidence="12">
    <location>
        <begin position="67"/>
        <end position="244"/>
    </location>
</feature>
<keyword evidence="4" id="KW-0964">Secreted</keyword>
<feature type="region of interest" description="Disordered" evidence="11">
    <location>
        <begin position="467"/>
        <end position="813"/>
    </location>
</feature>
<dbReference type="InterPro" id="IPR013320">
    <property type="entry name" value="ConA-like_dom_sf"/>
</dbReference>
<keyword evidence="8" id="KW-0176">Collagen</keyword>
<proteinExistence type="inferred from homology"/>
<feature type="compositionally biased region" description="Polar residues" evidence="11">
    <location>
        <begin position="961"/>
        <end position="971"/>
    </location>
</feature>
<gene>
    <name evidence="13" type="ORF">chiPu_0008158</name>
</gene>
<feature type="compositionally biased region" description="Low complexity" evidence="11">
    <location>
        <begin position="635"/>
        <end position="654"/>
    </location>
</feature>
<evidence type="ECO:0000256" key="7">
    <source>
        <dbReference type="ARBA" id="ARBA00022737"/>
    </source>
</evidence>
<feature type="region of interest" description="Disordered" evidence="11">
    <location>
        <begin position="876"/>
        <end position="979"/>
    </location>
</feature>
<feature type="compositionally biased region" description="Low complexity" evidence="11">
    <location>
        <begin position="597"/>
        <end position="621"/>
    </location>
</feature>
<comment type="caution">
    <text evidence="13">The sequence shown here is derived from an EMBL/GenBank/DDBJ whole genome shotgun (WGS) entry which is preliminary data.</text>
</comment>
<dbReference type="GO" id="GO:0005737">
    <property type="term" value="C:cytoplasm"/>
    <property type="evidence" value="ECO:0007669"/>
    <property type="project" value="UniProtKB-SubCell"/>
</dbReference>
<evidence type="ECO:0000256" key="5">
    <source>
        <dbReference type="ARBA" id="ARBA00022530"/>
    </source>
</evidence>
<evidence type="ECO:0000256" key="2">
    <source>
        <dbReference type="ARBA" id="ARBA00004498"/>
    </source>
</evidence>
<evidence type="ECO:0000313" key="13">
    <source>
        <dbReference type="EMBL" id="GCC29716.1"/>
    </source>
</evidence>
<evidence type="ECO:0000256" key="9">
    <source>
        <dbReference type="ARBA" id="ARBA00049648"/>
    </source>
</evidence>